<feature type="domain" description="Reverse transcriptase" evidence="1">
    <location>
        <begin position="246"/>
        <end position="305"/>
    </location>
</feature>
<sequence length="562" mass="64436">MWEHCQVNIGLDAPLWSHLLDGIEHSSHQKHSIGMQIPCIKFQDAIELISMQPIASNLAAWKRNELSLTTEMRRFSEVIEELSLKDLPSSSGQFMWYGGLNSQVASRVKKGKIPFHFENMWLLSDGFKELVREWWTGGLNRGFGGVQELCFNGRNFLETKSREPWLKEGDKNTRAYQTLLSENEDWRPRVGDLQFRVLGTERSRSLEVPFSKEVFEALCNLSGDKAPGPDDFIMAFWLKDDFFGLLLKLDIEKAFDHVNWDCLLSVMSKMGFGQRWINWGLRQGDPLSPYLFILVMEALSQLLFRARSGGFIEGFKANSEQLRYLSWVFLWFEAISGLKVNRDKSEAILVGSIDSLENSVSVMGCRVGKLPTYLGLPLGVPFKSSRGGLGIRNLVALNNAIAWEVELEICYREDSLWKQVIIDKFGVEEEGNEREVKFWKDLWCEDQTLKDAFPNLFWLAVNKDEWCLMLGRRAGRDVEDVLSWKNSKNNSFMLDHSTVPSQELLVTNFLGVLFGGVTCVKWKRKLVTLDPILQEGYNVMKLAFLPFLYAVGPALFNQKEFD</sequence>
<dbReference type="PANTHER" id="PTHR46890:SF1">
    <property type="entry name" value="REVERSE TRANSCRIPTASE DOMAIN-CONTAINING PROTEIN"/>
    <property type="match status" value="1"/>
</dbReference>
<dbReference type="InterPro" id="IPR000477">
    <property type="entry name" value="RT_dom"/>
</dbReference>
<dbReference type="Proteomes" id="UP000288805">
    <property type="component" value="Unassembled WGS sequence"/>
</dbReference>
<dbReference type="Pfam" id="PF00078">
    <property type="entry name" value="RVT_1"/>
    <property type="match status" value="1"/>
</dbReference>
<comment type="caution">
    <text evidence="2">The sequence shown here is derived from an EMBL/GenBank/DDBJ whole genome shotgun (WGS) entry which is preliminary data.</text>
</comment>
<evidence type="ECO:0000259" key="1">
    <source>
        <dbReference type="Pfam" id="PF00078"/>
    </source>
</evidence>
<accession>A0A438KF08</accession>
<dbReference type="AlphaFoldDB" id="A0A438KF08"/>
<gene>
    <name evidence="2" type="ORF">CK203_005356</name>
</gene>
<evidence type="ECO:0000313" key="3">
    <source>
        <dbReference type="Proteomes" id="UP000288805"/>
    </source>
</evidence>
<name>A0A438KF08_VITVI</name>
<organism evidence="2 3">
    <name type="scientific">Vitis vinifera</name>
    <name type="common">Grape</name>
    <dbReference type="NCBI Taxonomy" id="29760"/>
    <lineage>
        <taxon>Eukaryota</taxon>
        <taxon>Viridiplantae</taxon>
        <taxon>Streptophyta</taxon>
        <taxon>Embryophyta</taxon>
        <taxon>Tracheophyta</taxon>
        <taxon>Spermatophyta</taxon>
        <taxon>Magnoliopsida</taxon>
        <taxon>eudicotyledons</taxon>
        <taxon>Gunneridae</taxon>
        <taxon>Pentapetalae</taxon>
        <taxon>rosids</taxon>
        <taxon>Vitales</taxon>
        <taxon>Vitaceae</taxon>
        <taxon>Viteae</taxon>
        <taxon>Vitis</taxon>
    </lineage>
</organism>
<dbReference type="InterPro" id="IPR043502">
    <property type="entry name" value="DNA/RNA_pol_sf"/>
</dbReference>
<proteinExistence type="predicted"/>
<dbReference type="InterPro" id="IPR052343">
    <property type="entry name" value="Retrotransposon-Effector_Assoc"/>
</dbReference>
<reference evidence="2 3" key="1">
    <citation type="journal article" date="2018" name="PLoS Genet.">
        <title>Population sequencing reveals clonal diversity and ancestral inbreeding in the grapevine cultivar Chardonnay.</title>
        <authorList>
            <person name="Roach M.J."/>
            <person name="Johnson D.L."/>
            <person name="Bohlmann J."/>
            <person name="van Vuuren H.J."/>
            <person name="Jones S.J."/>
            <person name="Pretorius I.S."/>
            <person name="Schmidt S.A."/>
            <person name="Borneman A.R."/>
        </authorList>
    </citation>
    <scope>NUCLEOTIDE SEQUENCE [LARGE SCALE GENOMIC DNA]</scope>
    <source>
        <strain evidence="3">cv. Chardonnay</strain>
        <tissue evidence="2">Leaf</tissue>
    </source>
</reference>
<dbReference type="PANTHER" id="PTHR46890">
    <property type="entry name" value="NON-LTR RETROLELEMENT REVERSE TRANSCRIPTASE-LIKE PROTEIN-RELATED"/>
    <property type="match status" value="1"/>
</dbReference>
<dbReference type="EMBL" id="QGNW01000008">
    <property type="protein sequence ID" value="RVX19782.1"/>
    <property type="molecule type" value="Genomic_DNA"/>
</dbReference>
<evidence type="ECO:0000313" key="2">
    <source>
        <dbReference type="EMBL" id="RVX19782.1"/>
    </source>
</evidence>
<dbReference type="SUPFAM" id="SSF56672">
    <property type="entry name" value="DNA/RNA polymerases"/>
    <property type="match status" value="1"/>
</dbReference>
<protein>
    <recommendedName>
        <fullName evidence="1">Reverse transcriptase domain-containing protein</fullName>
    </recommendedName>
</protein>